<feature type="region of interest" description="Disordered" evidence="7">
    <location>
        <begin position="92"/>
        <end position="121"/>
    </location>
</feature>
<evidence type="ECO:0000256" key="5">
    <source>
        <dbReference type="ARBA" id="ARBA00023242"/>
    </source>
</evidence>
<dbReference type="PROSITE" id="PS51024">
    <property type="entry name" value="ZF_FCS"/>
    <property type="match status" value="1"/>
</dbReference>
<dbReference type="AlphaFoldDB" id="A0A3M7PDW7"/>
<dbReference type="GO" id="GO:0008270">
    <property type="term" value="F:zinc ion binding"/>
    <property type="evidence" value="ECO:0007669"/>
    <property type="project" value="UniProtKB-KW"/>
</dbReference>
<dbReference type="Gene3D" id="3.30.60.160">
    <property type="match status" value="1"/>
</dbReference>
<sequence length="181" mass="19277">MSQQNSNIQPSINTSSQNSPSISHNVQKISSTPGTQSSKNIQILNPLNSNINLNQTNGLTFTLENNNVKPSSLKINQMTGSTVTLIPAINSGNSNTAQTNPSNSNNVSSSMSQTNTNSSSLSSSTSTYGGFAYCSNCGEYGVKAAFYGKSKLYCSVACQNGIKKQQQQQNHGIKRTVEARI</sequence>
<dbReference type="Proteomes" id="UP000276133">
    <property type="component" value="Unassembled WGS sequence"/>
</dbReference>
<keyword evidence="3 6" id="KW-0863">Zinc-finger</keyword>
<comment type="caution">
    <text evidence="9">The sequence shown here is derived from an EMBL/GenBank/DDBJ whole genome shotgun (WGS) entry which is preliminary data.</text>
</comment>
<evidence type="ECO:0000259" key="8">
    <source>
        <dbReference type="PROSITE" id="PS51024"/>
    </source>
</evidence>
<evidence type="ECO:0000313" key="10">
    <source>
        <dbReference type="Proteomes" id="UP000276133"/>
    </source>
</evidence>
<protein>
    <recommendedName>
        <fullName evidence="8">FCS-type domain-containing protein</fullName>
    </recommendedName>
</protein>
<feature type="region of interest" description="Disordered" evidence="7">
    <location>
        <begin position="1"/>
        <end position="40"/>
    </location>
</feature>
<gene>
    <name evidence="9" type="ORF">BpHYR1_024714</name>
</gene>
<dbReference type="InterPro" id="IPR038603">
    <property type="entry name" value="Znf_FCS_sf"/>
</dbReference>
<feature type="compositionally biased region" description="Low complexity" evidence="7">
    <location>
        <begin position="99"/>
        <end position="121"/>
    </location>
</feature>
<keyword evidence="4" id="KW-0862">Zinc</keyword>
<proteinExistence type="predicted"/>
<evidence type="ECO:0000256" key="6">
    <source>
        <dbReference type="PROSITE-ProRule" id="PRU00367"/>
    </source>
</evidence>
<keyword evidence="2" id="KW-0479">Metal-binding</keyword>
<evidence type="ECO:0000256" key="3">
    <source>
        <dbReference type="ARBA" id="ARBA00022771"/>
    </source>
</evidence>
<dbReference type="GO" id="GO:0005634">
    <property type="term" value="C:nucleus"/>
    <property type="evidence" value="ECO:0007669"/>
    <property type="project" value="UniProtKB-SubCell"/>
</dbReference>
<accession>A0A3M7PDW7</accession>
<reference evidence="9 10" key="1">
    <citation type="journal article" date="2018" name="Sci. Rep.">
        <title>Genomic signatures of local adaptation to the degree of environmental predictability in rotifers.</title>
        <authorList>
            <person name="Franch-Gras L."/>
            <person name="Hahn C."/>
            <person name="Garcia-Roger E.M."/>
            <person name="Carmona M.J."/>
            <person name="Serra M."/>
            <person name="Gomez A."/>
        </authorList>
    </citation>
    <scope>NUCLEOTIDE SEQUENCE [LARGE SCALE GENOMIC DNA]</scope>
    <source>
        <strain evidence="9">HYR1</strain>
    </source>
</reference>
<organism evidence="9 10">
    <name type="scientific">Brachionus plicatilis</name>
    <name type="common">Marine rotifer</name>
    <name type="synonym">Brachionus muelleri</name>
    <dbReference type="NCBI Taxonomy" id="10195"/>
    <lineage>
        <taxon>Eukaryota</taxon>
        <taxon>Metazoa</taxon>
        <taxon>Spiralia</taxon>
        <taxon>Gnathifera</taxon>
        <taxon>Rotifera</taxon>
        <taxon>Eurotatoria</taxon>
        <taxon>Monogononta</taxon>
        <taxon>Pseudotrocha</taxon>
        <taxon>Ploima</taxon>
        <taxon>Brachionidae</taxon>
        <taxon>Brachionus</taxon>
    </lineage>
</organism>
<dbReference type="InterPro" id="IPR012313">
    <property type="entry name" value="Znf_FCS"/>
</dbReference>
<evidence type="ECO:0000256" key="7">
    <source>
        <dbReference type="SAM" id="MobiDB-lite"/>
    </source>
</evidence>
<evidence type="ECO:0000256" key="1">
    <source>
        <dbReference type="ARBA" id="ARBA00004123"/>
    </source>
</evidence>
<feature type="domain" description="FCS-type" evidence="8">
    <location>
        <begin position="125"/>
        <end position="160"/>
    </location>
</feature>
<evidence type="ECO:0000256" key="2">
    <source>
        <dbReference type="ARBA" id="ARBA00022723"/>
    </source>
</evidence>
<keyword evidence="5" id="KW-0539">Nucleus</keyword>
<feature type="compositionally biased region" description="Polar residues" evidence="7">
    <location>
        <begin position="1"/>
        <end position="39"/>
    </location>
</feature>
<dbReference type="EMBL" id="REGN01011493">
    <property type="protein sequence ID" value="RMZ97316.1"/>
    <property type="molecule type" value="Genomic_DNA"/>
</dbReference>
<evidence type="ECO:0000313" key="9">
    <source>
        <dbReference type="EMBL" id="RMZ97316.1"/>
    </source>
</evidence>
<name>A0A3M7PDW7_BRAPC</name>
<keyword evidence="10" id="KW-1185">Reference proteome</keyword>
<comment type="subcellular location">
    <subcellularLocation>
        <location evidence="1">Nucleus</location>
    </subcellularLocation>
</comment>
<evidence type="ECO:0000256" key="4">
    <source>
        <dbReference type="ARBA" id="ARBA00022833"/>
    </source>
</evidence>